<dbReference type="Proteomes" id="UP001476247">
    <property type="component" value="Unassembled WGS sequence"/>
</dbReference>
<evidence type="ECO:0000313" key="3">
    <source>
        <dbReference type="Proteomes" id="UP001476247"/>
    </source>
</evidence>
<accession>A0ABP9XNE9</accession>
<gene>
    <name evidence="2" type="ORF">HPULCUR_001687</name>
</gene>
<evidence type="ECO:0000313" key="2">
    <source>
        <dbReference type="EMBL" id="GAA5796317.1"/>
    </source>
</evidence>
<dbReference type="PANTHER" id="PTHR14296:SF3">
    <property type="entry name" value="DIKAR, ISOFORM F"/>
    <property type="match status" value="1"/>
</dbReference>
<reference evidence="2 3" key="1">
    <citation type="submission" date="2024-04" db="EMBL/GenBank/DDBJ databases">
        <title>genome sequences of Mucor flavus KT1a and Helicostylum pulchrum KT1b strains isolation_sourced from the surface of a dry-aged beef.</title>
        <authorList>
            <person name="Toyotome T."/>
            <person name="Hosono M."/>
            <person name="Torimaru M."/>
            <person name="Fukuda K."/>
            <person name="Mikami N."/>
        </authorList>
    </citation>
    <scope>NUCLEOTIDE SEQUENCE [LARGE SCALE GENOMIC DNA]</scope>
    <source>
        <strain evidence="2 3">KT1b</strain>
    </source>
</reference>
<keyword evidence="3" id="KW-1185">Reference proteome</keyword>
<dbReference type="EMBL" id="BAABUJ010000006">
    <property type="protein sequence ID" value="GAA5796317.1"/>
    <property type="molecule type" value="Genomic_DNA"/>
</dbReference>
<proteinExistence type="predicted"/>
<name>A0ABP9XNE9_9FUNG</name>
<evidence type="ECO:0000256" key="1">
    <source>
        <dbReference type="SAM" id="Coils"/>
    </source>
</evidence>
<keyword evidence="1" id="KW-0175">Coiled coil</keyword>
<organism evidence="2 3">
    <name type="scientific">Helicostylum pulchrum</name>
    <dbReference type="NCBI Taxonomy" id="562976"/>
    <lineage>
        <taxon>Eukaryota</taxon>
        <taxon>Fungi</taxon>
        <taxon>Fungi incertae sedis</taxon>
        <taxon>Mucoromycota</taxon>
        <taxon>Mucoromycotina</taxon>
        <taxon>Mucoromycetes</taxon>
        <taxon>Mucorales</taxon>
        <taxon>Mucorineae</taxon>
        <taxon>Mucoraceae</taxon>
        <taxon>Helicostylum</taxon>
    </lineage>
</organism>
<dbReference type="PANTHER" id="PTHR14296">
    <property type="entry name" value="REMODELING AND SPACING FACTOR 1"/>
    <property type="match status" value="1"/>
</dbReference>
<dbReference type="InterPro" id="IPR028938">
    <property type="entry name" value="Rsf1-like"/>
</dbReference>
<feature type="coiled-coil region" evidence="1">
    <location>
        <begin position="293"/>
        <end position="343"/>
    </location>
</feature>
<comment type="caution">
    <text evidence="2">The sequence shown here is derived from an EMBL/GenBank/DDBJ whole genome shotgun (WGS) entry which is preliminary data.</text>
</comment>
<sequence>MPSRNTKEKPTISVTKNSSPEEILSSSWRFINTVQFFNRFREYFELPKLSIEKIEESLLLDKWDTSQTERESSVSSCTSQPEQTLDNYLVQFLIQIISPLLKQRLTLNVNNLDQHLSRLFPQYSTPFASLSIFDKISLLKDIQDLHLQNLDDKFVSFKNEKPAEEIRVEPLGTDYQDWKYWYFGDTRLYREIPIPNGKKGQTIIDTDFTFQLICSTEQEWQDIITTFQPCNRTGNKELCNKIIEIGSQVIHKLEAVKAVKARNEAKLKRSKELELIPKKRSSRLEVKQDIEAKRQKTLEIAKQQAQLEEYERKHKLQMEKKLAEQEQQELRIEEARLRNAVHESISQIISSDQNKHDLATLKELRTVLNKRATEQERLNRMQAWIKLLDWDVTLDKTGSNLIKFNSSSLDQALDNILFKNTLRVYIATLMKSNTGDLESIYKKLVLNKYQHLDQFCSELNLELRDETMQQRALDLLRFVFQN</sequence>
<protein>
    <submittedName>
        <fullName evidence="2">Uncharacterized protein</fullName>
    </submittedName>
</protein>